<feature type="region of interest" description="Disordered" evidence="5">
    <location>
        <begin position="481"/>
        <end position="522"/>
    </location>
</feature>
<feature type="domain" description="RdRp catalytic" evidence="6">
    <location>
        <begin position="209"/>
        <end position="323"/>
    </location>
</feature>
<name>A0A6M3YNQ7_9VIRU</name>
<keyword evidence="1 4" id="KW-0808">Transferase</keyword>
<comment type="catalytic activity">
    <reaction evidence="4">
        <text>RNA(n) + a ribonucleoside 5'-triphosphate = RNA(n+1) + diphosphate</text>
        <dbReference type="Rhea" id="RHEA:21248"/>
        <dbReference type="Rhea" id="RHEA-COMP:14527"/>
        <dbReference type="Rhea" id="RHEA-COMP:17342"/>
        <dbReference type="ChEBI" id="CHEBI:33019"/>
        <dbReference type="ChEBI" id="CHEBI:61557"/>
        <dbReference type="ChEBI" id="CHEBI:140395"/>
        <dbReference type="EC" id="2.7.7.48"/>
    </reaction>
</comment>
<evidence type="ECO:0000256" key="1">
    <source>
        <dbReference type="ARBA" id="ARBA00022679"/>
    </source>
</evidence>
<reference evidence="7" key="1">
    <citation type="submission" date="2020-01" db="EMBL/GenBank/DDBJ databases">
        <title>Viral genomes from wild and zoo birds in China.</title>
        <authorList>
            <person name="Zhao M."/>
            <person name="Shan L.T."/>
            <person name="Yang X.S."/>
            <person name="Zhang W."/>
        </authorList>
    </citation>
    <scope>NUCLEOTIDE SEQUENCE</scope>
    <source>
        <strain evidence="7">Wpk139shi04</strain>
    </source>
</reference>
<evidence type="ECO:0000256" key="2">
    <source>
        <dbReference type="ARBA" id="ARBA00022695"/>
    </source>
</evidence>
<dbReference type="PROSITE" id="PS50507">
    <property type="entry name" value="RDRP_SSRNA_POS"/>
    <property type="match status" value="1"/>
</dbReference>
<keyword evidence="3 4" id="KW-0693">Viral RNA replication</keyword>
<dbReference type="InterPro" id="IPR002166">
    <property type="entry name" value="RNA_pol_HCV"/>
</dbReference>
<dbReference type="Pfam" id="PF00998">
    <property type="entry name" value="RdRP_3"/>
    <property type="match status" value="1"/>
</dbReference>
<dbReference type="EC" id="2.7.7.48" evidence="4"/>
<accession>A0A6M3YNQ7</accession>
<keyword evidence="2 4" id="KW-0548">Nucleotidyltransferase</keyword>
<dbReference type="Gene3D" id="3.30.70.270">
    <property type="match status" value="1"/>
</dbReference>
<dbReference type="EMBL" id="MN933896">
    <property type="protein sequence ID" value="QJI53485.1"/>
    <property type="molecule type" value="Genomic_RNA"/>
</dbReference>
<evidence type="ECO:0000256" key="4">
    <source>
        <dbReference type="RuleBase" id="RU363062"/>
    </source>
</evidence>
<organism evidence="7">
    <name type="scientific">Riboviria sp</name>
    <dbReference type="NCBI Taxonomy" id="2585031"/>
    <lineage>
        <taxon>Viruses</taxon>
        <taxon>Riboviria</taxon>
    </lineage>
</organism>
<dbReference type="GO" id="GO:0039694">
    <property type="term" value="P:viral RNA genome replication"/>
    <property type="evidence" value="ECO:0007669"/>
    <property type="project" value="InterPro"/>
</dbReference>
<evidence type="ECO:0000256" key="5">
    <source>
        <dbReference type="SAM" id="MobiDB-lite"/>
    </source>
</evidence>
<dbReference type="InterPro" id="IPR007094">
    <property type="entry name" value="RNA-dir_pol_PSvirus"/>
</dbReference>
<keyword evidence="4 7" id="KW-0696">RNA-directed RNA polymerase</keyword>
<dbReference type="CDD" id="cd23179">
    <property type="entry name" value="ps_ssRNAv_Tolivirales_RdRp"/>
    <property type="match status" value="1"/>
</dbReference>
<keyword evidence="4" id="KW-0547">Nucleotide-binding</keyword>
<proteinExistence type="predicted"/>
<evidence type="ECO:0000259" key="6">
    <source>
        <dbReference type="PROSITE" id="PS50507"/>
    </source>
</evidence>
<dbReference type="GO" id="GO:0000166">
    <property type="term" value="F:nucleotide binding"/>
    <property type="evidence" value="ECO:0007669"/>
    <property type="project" value="UniProtKB-KW"/>
</dbReference>
<protein>
    <recommendedName>
        <fullName evidence="4">RNA-directed RNA polymerase</fullName>
        <ecNumber evidence="4">2.7.7.48</ecNumber>
    </recommendedName>
</protein>
<evidence type="ECO:0000313" key="7">
    <source>
        <dbReference type="EMBL" id="QJI53485.1"/>
    </source>
</evidence>
<dbReference type="GO" id="GO:0003968">
    <property type="term" value="F:RNA-directed RNA polymerase activity"/>
    <property type="evidence" value="ECO:0007669"/>
    <property type="project" value="UniProtKB-KW"/>
</dbReference>
<dbReference type="InterPro" id="IPR043128">
    <property type="entry name" value="Rev_trsase/Diguanyl_cyclase"/>
</dbReference>
<sequence>MHGTPLRPMRPGARIVATPEPEHRQRTYCIYYQPNFPITRKVYLHNNCRCNELVSLRNRVLFQCITPSPRAVTRCKLVARLIADWLPQVDKQDGEWIQSYTGRKKRKYLEAESSLNCIPLRRSDSYVAAFIKAEKIFELKDPRMIQARSARYNYALGNYLKPLEHHLYNIKGTGRLRKYLPPGRLIAKGCNMQRRALLIKKKMQRFVEPVVISIDASRFDAHITTMLEVEHLIYKRYWKSPELDRLLAWQVHNRGRTSTGLRYRCQGGRMSGDMNTALGNCLISIIILANVMRELKIKPEKWDMLCDGDDVLLIMDRRIAPTDEQLINLYKDHGLPIKLENKTSEYHKVRFCQSFPVQTQMGPKMVAFPERTLSRALVGVKHWSEPKFIPKYLCLIGYCELALNMGCPVLQEFALTVLSWGTNLPKNLQATGRTIKAMREERHHPICPLPITSDARLSFELATGIGVEEQRAMEGALRALRRHGSQKETITTDTPPSKWAPRWLKPTEGNAAPDAEPPKATAPLKQLQMDRMVYSLHHPDILQNTSWDTG</sequence>
<evidence type="ECO:0000256" key="3">
    <source>
        <dbReference type="ARBA" id="ARBA00022953"/>
    </source>
</evidence>
<dbReference type="InterPro" id="IPR043502">
    <property type="entry name" value="DNA/RNA_pol_sf"/>
</dbReference>
<dbReference type="GO" id="GO:0003723">
    <property type="term" value="F:RNA binding"/>
    <property type="evidence" value="ECO:0007669"/>
    <property type="project" value="InterPro"/>
</dbReference>
<dbReference type="SUPFAM" id="SSF56672">
    <property type="entry name" value="DNA/RNA polymerases"/>
    <property type="match status" value="1"/>
</dbReference>